<organism evidence="2 3">
    <name type="scientific">Nesidiocoris tenuis</name>
    <dbReference type="NCBI Taxonomy" id="355587"/>
    <lineage>
        <taxon>Eukaryota</taxon>
        <taxon>Metazoa</taxon>
        <taxon>Ecdysozoa</taxon>
        <taxon>Arthropoda</taxon>
        <taxon>Hexapoda</taxon>
        <taxon>Insecta</taxon>
        <taxon>Pterygota</taxon>
        <taxon>Neoptera</taxon>
        <taxon>Paraneoptera</taxon>
        <taxon>Hemiptera</taxon>
        <taxon>Heteroptera</taxon>
        <taxon>Panheteroptera</taxon>
        <taxon>Cimicomorpha</taxon>
        <taxon>Miridae</taxon>
        <taxon>Dicyphina</taxon>
        <taxon>Nesidiocoris</taxon>
    </lineage>
</organism>
<name>A0A6H5GF37_9HEMI</name>
<evidence type="ECO:0000313" key="3">
    <source>
        <dbReference type="Proteomes" id="UP000479000"/>
    </source>
</evidence>
<evidence type="ECO:0000313" key="2">
    <source>
        <dbReference type="EMBL" id="CAB0001558.1"/>
    </source>
</evidence>
<gene>
    <name evidence="2" type="ORF">NTEN_LOCUS7345</name>
</gene>
<keyword evidence="3" id="KW-1185">Reference proteome</keyword>
<reference evidence="2 3" key="1">
    <citation type="submission" date="2020-02" db="EMBL/GenBank/DDBJ databases">
        <authorList>
            <person name="Ferguson B K."/>
        </authorList>
    </citation>
    <scope>NUCLEOTIDE SEQUENCE [LARGE SCALE GENOMIC DNA]</scope>
</reference>
<protein>
    <submittedName>
        <fullName evidence="2">Uncharacterized protein</fullName>
    </submittedName>
</protein>
<evidence type="ECO:0000256" key="1">
    <source>
        <dbReference type="SAM" id="MobiDB-lite"/>
    </source>
</evidence>
<dbReference type="EMBL" id="CADCXU010011113">
    <property type="protein sequence ID" value="CAB0001558.1"/>
    <property type="molecule type" value="Genomic_DNA"/>
</dbReference>
<accession>A0A6H5GF37</accession>
<feature type="region of interest" description="Disordered" evidence="1">
    <location>
        <begin position="43"/>
        <end position="69"/>
    </location>
</feature>
<dbReference type="AlphaFoldDB" id="A0A6H5GF37"/>
<feature type="compositionally biased region" description="Basic residues" evidence="1">
    <location>
        <begin position="54"/>
        <end position="65"/>
    </location>
</feature>
<dbReference type="Proteomes" id="UP000479000">
    <property type="component" value="Unassembled WGS sequence"/>
</dbReference>
<sequence length="139" mass="16130">MKLRLKVKTHNQTHSHNQTQTEIYSPTHRFNLGELPVLCFSPPVASLQSPDKKQHARHTSRRRPQGQKLFSWNERYQGEVAYVSHPPLSSGRPRTWGRPTSHYPHLRRAHPRFPFAMNNSLAEQGFRINITIRTTSTVS</sequence>
<proteinExistence type="predicted"/>